<comment type="caution">
    <text evidence="1">The sequence shown here is derived from an EMBL/GenBank/DDBJ whole genome shotgun (WGS) entry which is preliminary data.</text>
</comment>
<proteinExistence type="predicted"/>
<organism evidence="1 2">
    <name type="scientific">Pleurodeles waltl</name>
    <name type="common">Iberian ribbed newt</name>
    <dbReference type="NCBI Taxonomy" id="8319"/>
    <lineage>
        <taxon>Eukaryota</taxon>
        <taxon>Metazoa</taxon>
        <taxon>Chordata</taxon>
        <taxon>Craniata</taxon>
        <taxon>Vertebrata</taxon>
        <taxon>Euteleostomi</taxon>
        <taxon>Amphibia</taxon>
        <taxon>Batrachia</taxon>
        <taxon>Caudata</taxon>
        <taxon>Salamandroidea</taxon>
        <taxon>Salamandridae</taxon>
        <taxon>Pleurodelinae</taxon>
        <taxon>Pleurodeles</taxon>
    </lineage>
</organism>
<reference evidence="1" key="1">
    <citation type="journal article" date="2022" name="bioRxiv">
        <title>Sequencing and chromosome-scale assembly of the giantPleurodeles waltlgenome.</title>
        <authorList>
            <person name="Brown T."/>
            <person name="Elewa A."/>
            <person name="Iarovenko S."/>
            <person name="Subramanian E."/>
            <person name="Araus A.J."/>
            <person name="Petzold A."/>
            <person name="Susuki M."/>
            <person name="Suzuki K.-i.T."/>
            <person name="Hayashi T."/>
            <person name="Toyoda A."/>
            <person name="Oliveira C."/>
            <person name="Osipova E."/>
            <person name="Leigh N.D."/>
            <person name="Simon A."/>
            <person name="Yun M.H."/>
        </authorList>
    </citation>
    <scope>NUCLEOTIDE SEQUENCE</scope>
    <source>
        <strain evidence="1">20211129_DDA</strain>
        <tissue evidence="1">Liver</tissue>
    </source>
</reference>
<evidence type="ECO:0000313" key="1">
    <source>
        <dbReference type="EMBL" id="KAJ1210434.1"/>
    </source>
</evidence>
<dbReference type="AlphaFoldDB" id="A0AAV7WBK0"/>
<evidence type="ECO:0000313" key="2">
    <source>
        <dbReference type="Proteomes" id="UP001066276"/>
    </source>
</evidence>
<protein>
    <submittedName>
        <fullName evidence="1">Uncharacterized protein</fullName>
    </submittedName>
</protein>
<dbReference type="EMBL" id="JANPWB010000002">
    <property type="protein sequence ID" value="KAJ1210434.1"/>
    <property type="molecule type" value="Genomic_DNA"/>
</dbReference>
<dbReference type="Proteomes" id="UP001066276">
    <property type="component" value="Chromosome 1_2"/>
</dbReference>
<name>A0AAV7WBK0_PLEWA</name>
<accession>A0AAV7WBK0</accession>
<gene>
    <name evidence="1" type="ORF">NDU88_005798</name>
</gene>
<keyword evidence="2" id="KW-1185">Reference proteome</keyword>
<sequence length="76" mass="8471">MVAVRVRERRRRGTDLREPWTGLAERWSVSAREAVDKVGGGAGKGGEWDRVGTQGRQEQLGRAFGRLGPQRPLEDV</sequence>